<dbReference type="Proteomes" id="UP001153620">
    <property type="component" value="Chromosome 2"/>
</dbReference>
<evidence type="ECO:0000256" key="2">
    <source>
        <dbReference type="ARBA" id="ARBA00008098"/>
    </source>
</evidence>
<dbReference type="InterPro" id="IPR006170">
    <property type="entry name" value="PBP/GOBP"/>
</dbReference>
<reference evidence="6" key="1">
    <citation type="submission" date="2022-01" db="EMBL/GenBank/DDBJ databases">
        <authorList>
            <person name="King R."/>
        </authorList>
    </citation>
    <scope>NUCLEOTIDE SEQUENCE</scope>
</reference>
<dbReference type="InterPro" id="IPR036728">
    <property type="entry name" value="PBP_GOBP_sf"/>
</dbReference>
<keyword evidence="4 5" id="KW-0732">Signal</keyword>
<proteinExistence type="inferred from homology"/>
<dbReference type="Pfam" id="PF01395">
    <property type="entry name" value="PBP_GOBP"/>
    <property type="match status" value="1"/>
</dbReference>
<name>A0A9N9WQI2_9DIPT</name>
<keyword evidence="3" id="KW-0964">Secreted</keyword>
<organism evidence="6 7">
    <name type="scientific">Chironomus riparius</name>
    <dbReference type="NCBI Taxonomy" id="315576"/>
    <lineage>
        <taxon>Eukaryota</taxon>
        <taxon>Metazoa</taxon>
        <taxon>Ecdysozoa</taxon>
        <taxon>Arthropoda</taxon>
        <taxon>Hexapoda</taxon>
        <taxon>Insecta</taxon>
        <taxon>Pterygota</taxon>
        <taxon>Neoptera</taxon>
        <taxon>Endopterygota</taxon>
        <taxon>Diptera</taxon>
        <taxon>Nematocera</taxon>
        <taxon>Chironomoidea</taxon>
        <taxon>Chironomidae</taxon>
        <taxon>Chironominae</taxon>
        <taxon>Chironomus</taxon>
    </lineage>
</organism>
<keyword evidence="7" id="KW-1185">Reference proteome</keyword>
<dbReference type="FunFam" id="1.10.238.20:FF:000001">
    <property type="entry name" value="General odorant-binding protein lush"/>
    <property type="match status" value="1"/>
</dbReference>
<dbReference type="GO" id="GO:0007608">
    <property type="term" value="P:sensory perception of smell"/>
    <property type="evidence" value="ECO:0007669"/>
    <property type="project" value="TreeGrafter"/>
</dbReference>
<dbReference type="OrthoDB" id="7665616at2759"/>
<evidence type="ECO:0000313" key="7">
    <source>
        <dbReference type="Proteomes" id="UP001153620"/>
    </source>
</evidence>
<dbReference type="GO" id="GO:0005549">
    <property type="term" value="F:odorant binding"/>
    <property type="evidence" value="ECO:0007669"/>
    <property type="project" value="InterPro"/>
</dbReference>
<dbReference type="PANTHER" id="PTHR11857:SF43">
    <property type="entry name" value="GEO07291P1-RELATED"/>
    <property type="match status" value="1"/>
</dbReference>
<accession>A0A9N9WQI2</accession>
<evidence type="ECO:0000256" key="5">
    <source>
        <dbReference type="SAM" id="SignalP"/>
    </source>
</evidence>
<evidence type="ECO:0000256" key="1">
    <source>
        <dbReference type="ARBA" id="ARBA00004613"/>
    </source>
</evidence>
<evidence type="ECO:0000313" key="6">
    <source>
        <dbReference type="EMBL" id="CAG9801910.1"/>
    </source>
</evidence>
<comment type="similarity">
    <text evidence="2">Belongs to the PBP/GOBP family.</text>
</comment>
<dbReference type="Gene3D" id="1.10.238.20">
    <property type="entry name" value="Pheromone/general odorant binding protein domain"/>
    <property type="match status" value="1"/>
</dbReference>
<dbReference type="EMBL" id="OU895878">
    <property type="protein sequence ID" value="CAG9801910.1"/>
    <property type="molecule type" value="Genomic_DNA"/>
</dbReference>
<dbReference type="CDD" id="cd23992">
    <property type="entry name" value="PBP_GOBP"/>
    <property type="match status" value="1"/>
</dbReference>
<evidence type="ECO:0000256" key="4">
    <source>
        <dbReference type="ARBA" id="ARBA00022729"/>
    </source>
</evidence>
<protein>
    <submittedName>
        <fullName evidence="6">Uncharacterized protein</fullName>
    </submittedName>
</protein>
<dbReference type="GO" id="GO:0005615">
    <property type="term" value="C:extracellular space"/>
    <property type="evidence" value="ECO:0007669"/>
    <property type="project" value="TreeGrafter"/>
</dbReference>
<evidence type="ECO:0000256" key="3">
    <source>
        <dbReference type="ARBA" id="ARBA00022525"/>
    </source>
</evidence>
<dbReference type="PANTHER" id="PTHR11857">
    <property type="entry name" value="ODORANT BINDING PROTEIN-RELATED"/>
    <property type="match status" value="1"/>
</dbReference>
<dbReference type="AlphaFoldDB" id="A0A9N9WQI2"/>
<reference evidence="6" key="2">
    <citation type="submission" date="2022-10" db="EMBL/GenBank/DDBJ databases">
        <authorList>
            <consortium name="ENA_rothamsted_submissions"/>
            <consortium name="culmorum"/>
            <person name="King R."/>
        </authorList>
    </citation>
    <scope>NUCLEOTIDE SEQUENCE</scope>
</reference>
<gene>
    <name evidence="6" type="ORF">CHIRRI_LOCUS4830</name>
</gene>
<feature type="chain" id="PRO_5040400084" evidence="5">
    <location>
        <begin position="17"/>
        <end position="176"/>
    </location>
</feature>
<sequence length="176" mass="20467">MKVAVVLLTFVVCALAIPHHNHNHDDPERKEKFKKIHEYSKQCIEETGTTDEVSKKLINGDFSVRDEKAQCYVKCFFKKVGIMNEAGEPQSDVILEKLKKKKVDTEDVEGLVKECIGKKGENECETAFNIYECYRGHYTYNHEHHECKKDEVMGEMIEEVKEDVKEDLKEDEKKPE</sequence>
<feature type="signal peptide" evidence="5">
    <location>
        <begin position="1"/>
        <end position="16"/>
    </location>
</feature>
<comment type="subcellular location">
    <subcellularLocation>
        <location evidence="1">Secreted</location>
    </subcellularLocation>
</comment>
<dbReference type="SUPFAM" id="SSF47565">
    <property type="entry name" value="Insect pheromone/odorant-binding proteins"/>
    <property type="match status" value="1"/>
</dbReference>
<dbReference type="SMART" id="SM00708">
    <property type="entry name" value="PhBP"/>
    <property type="match status" value="1"/>
</dbReference>